<proteinExistence type="predicted"/>
<dbReference type="Pfam" id="PF10005">
    <property type="entry name" value="Zn_ribbon_DZR_6"/>
    <property type="match status" value="1"/>
</dbReference>
<feature type="region of interest" description="Disordered" evidence="1">
    <location>
        <begin position="345"/>
        <end position="365"/>
    </location>
</feature>
<feature type="compositionally biased region" description="Low complexity" evidence="1">
    <location>
        <begin position="352"/>
        <end position="365"/>
    </location>
</feature>
<dbReference type="PIRSF" id="PIRSF012641">
    <property type="entry name" value="UCP012641"/>
    <property type="match status" value="1"/>
</dbReference>
<dbReference type="Proteomes" id="UP000501466">
    <property type="component" value="Chromosome"/>
</dbReference>
<name>A0A6F8PNZ4_9GAMM</name>
<dbReference type="AlphaFoldDB" id="A0A6F8PNZ4"/>
<sequence>MKRFFCQCGQEVFFNNLYCNQCARDLVYDPSARTLWSGELRKGYQFYAHSNSGKNQYVMKICKNRFKEAACNWVVSSFDEDGSSVCLSCRTTQTEPDLKLRKNKKRVRLLEMAKRRMMAALLDLKLISPMGGDSIKGLKFDFLEDKRSNPKSEIEHVLSGHYQGLITINVAEADEGFLHVMKEQMGEKYRTLLGHFRHEIGHYFWCRLIDIPGRHDAFRQVFGDERADYGEALKKYYDMGLQNRWMSRFITPYAGSHPHEDWAETWAHYLHMVDTLETAVSYGLSVYEPKKNDFDDWFAEWGKVAQVMTALNRSLGLMDPYPFSISEVVKGKLRFIDELVESSGKLPDNFKKTAPTPTAPKPASQ</sequence>
<evidence type="ECO:0000313" key="3">
    <source>
        <dbReference type="EMBL" id="BBP43710.1"/>
    </source>
</evidence>
<dbReference type="InterPro" id="IPR011201">
    <property type="entry name" value="Zinc-ribbon_6_bact"/>
</dbReference>
<accession>A0A6F8PNZ4</accession>
<gene>
    <name evidence="3" type="ORF">THMIRHAT_14560</name>
</gene>
<reference evidence="4" key="1">
    <citation type="submission" date="2019-11" db="EMBL/GenBank/DDBJ databases">
        <title>Isolation and characterization of two novel species in the genus Thiomicrorhabdus.</title>
        <authorList>
            <person name="Mochizuki J."/>
            <person name="Kojima H."/>
            <person name="Fukui M."/>
        </authorList>
    </citation>
    <scope>NUCLEOTIDE SEQUENCE [LARGE SCALE GENOMIC DNA]</scope>
    <source>
        <strain evidence="4">AkT22</strain>
    </source>
</reference>
<organism evidence="3 4">
    <name type="scientific">Thiosulfativibrio zosterae</name>
    <dbReference type="NCBI Taxonomy" id="2675053"/>
    <lineage>
        <taxon>Bacteria</taxon>
        <taxon>Pseudomonadati</taxon>
        <taxon>Pseudomonadota</taxon>
        <taxon>Gammaproteobacteria</taxon>
        <taxon>Thiotrichales</taxon>
        <taxon>Piscirickettsiaceae</taxon>
        <taxon>Thiosulfativibrio</taxon>
    </lineage>
</organism>
<evidence type="ECO:0000256" key="1">
    <source>
        <dbReference type="SAM" id="MobiDB-lite"/>
    </source>
</evidence>
<dbReference type="EMBL" id="AP021888">
    <property type="protein sequence ID" value="BBP43710.1"/>
    <property type="molecule type" value="Genomic_DNA"/>
</dbReference>
<evidence type="ECO:0000313" key="4">
    <source>
        <dbReference type="Proteomes" id="UP000501466"/>
    </source>
</evidence>
<dbReference type="RefSeq" id="WP_173291489.1">
    <property type="nucleotide sequence ID" value="NZ_AP021888.1"/>
</dbReference>
<evidence type="ECO:0000259" key="2">
    <source>
        <dbReference type="Pfam" id="PF10005"/>
    </source>
</evidence>
<dbReference type="KEGG" id="tzo:THMIRHAT_14560"/>
<dbReference type="Gene3D" id="3.40.390.70">
    <property type="match status" value="1"/>
</dbReference>
<keyword evidence="4" id="KW-1185">Reference proteome</keyword>
<dbReference type="Pfam" id="PF15887">
    <property type="entry name" value="Peptidase_Mx"/>
    <property type="match status" value="1"/>
</dbReference>
<protein>
    <recommendedName>
        <fullName evidence="2">Zinc-ribbon domain-containing protein</fullName>
    </recommendedName>
</protein>
<dbReference type="InterPro" id="IPR031321">
    <property type="entry name" value="UCP012641"/>
</dbReference>
<feature type="domain" description="Zinc-ribbon" evidence="2">
    <location>
        <begin position="4"/>
        <end position="99"/>
    </location>
</feature>